<gene>
    <name evidence="12" type="primary">25483209</name>
    <name evidence="10" type="ordered locus">MTR_1g049140</name>
    <name evidence="11" type="ORF">MtrunA17_Chr1g0170761</name>
</gene>
<dbReference type="FunFam" id="3.30.730.10:FF:000004">
    <property type="entry name" value="AP2-like ethylene-responsive transcription factor"/>
    <property type="match status" value="1"/>
</dbReference>
<dbReference type="Gene3D" id="3.30.730.10">
    <property type="entry name" value="AP2/ERF domain"/>
    <property type="match status" value="1"/>
</dbReference>
<dbReference type="Pfam" id="PF00847">
    <property type="entry name" value="AP2"/>
    <property type="match status" value="1"/>
</dbReference>
<name>A0A072VTF3_MEDTR</name>
<evidence type="ECO:0000256" key="5">
    <source>
        <dbReference type="ARBA" id="ARBA00023163"/>
    </source>
</evidence>
<evidence type="ECO:0000259" key="9">
    <source>
        <dbReference type="PROSITE" id="PS51032"/>
    </source>
</evidence>
<evidence type="ECO:0000313" key="14">
    <source>
        <dbReference type="Proteomes" id="UP000265566"/>
    </source>
</evidence>
<reference evidence="10 13" key="2">
    <citation type="journal article" date="2014" name="BMC Genomics">
        <title>An improved genome release (version Mt4.0) for the model legume Medicago truncatula.</title>
        <authorList>
            <person name="Tang H."/>
            <person name="Krishnakumar V."/>
            <person name="Bidwell S."/>
            <person name="Rosen B."/>
            <person name="Chan A."/>
            <person name="Zhou S."/>
            <person name="Gentzbittel L."/>
            <person name="Childs K.L."/>
            <person name="Yandell M."/>
            <person name="Gundlach H."/>
            <person name="Mayer K.F."/>
            <person name="Schwartz D.C."/>
            <person name="Town C.D."/>
        </authorList>
    </citation>
    <scope>GENOME REANNOTATION</scope>
    <source>
        <strain evidence="10">A17</strain>
        <strain evidence="12 13">cv. Jemalong A17</strain>
    </source>
</reference>
<keyword evidence="3" id="KW-0238">DNA-binding</keyword>
<dbReference type="Gramene" id="rna2545">
    <property type="protein sequence ID" value="RHN78879.1"/>
    <property type="gene ID" value="gene2545"/>
</dbReference>
<dbReference type="EnsemblPlants" id="KEH41355">
    <property type="protein sequence ID" value="KEH41355"/>
    <property type="gene ID" value="MTR_1g049140"/>
</dbReference>
<dbReference type="SMART" id="SM00380">
    <property type="entry name" value="AP2"/>
    <property type="match status" value="1"/>
</dbReference>
<dbReference type="AlphaFoldDB" id="A0A072VTF3"/>
<evidence type="ECO:0000256" key="8">
    <source>
        <dbReference type="SAM" id="MobiDB-lite"/>
    </source>
</evidence>
<feature type="compositionally biased region" description="Basic residues" evidence="8">
    <location>
        <begin position="123"/>
        <end position="132"/>
    </location>
</feature>
<sequence>MSMLDLNIVDIIHVDDNSTNVQKKLQLLTSPSQISDSRTSNSSIWNPAEEDSSNNSSPFIFDLLKKEKDVSQIVKEEKKEPITRTLFPVSADRGGRLSDYSMTQRMNFDEQNGHSILQQKQPQVRKNRRGPRSRSSQYRGVTFYRRTGRWESHIWDCGKQVYLGGFDTAHAAARAYDRAAVMFRGVDADINFNLSDYEDLKQMRGLSKEEFVLRLRRKTNENSKRSSTYRRTLSLNKYGQGDPQIITPFVAKEFCHKSPIKRDHEVETSCKPSSIYKGEIVANSNKTGTLHNLDLSLGIPKERGTMEKGLVNIKKEVPLQVFSNLARKFCSNGSNIALGSLKSNAAASSGFLSSPPFLPITSHNNNLPTILSLAQPQYTHH</sequence>
<keyword evidence="2" id="KW-0805">Transcription regulation</keyword>
<feature type="region of interest" description="Disordered" evidence="8">
    <location>
        <begin position="110"/>
        <end position="138"/>
    </location>
</feature>
<feature type="compositionally biased region" description="Polar residues" evidence="8">
    <location>
        <begin position="30"/>
        <end position="45"/>
    </location>
</feature>
<dbReference type="ExpressionAtlas" id="A0A072VTF3">
    <property type="expression patterns" value="differential"/>
</dbReference>
<reference evidence="14" key="4">
    <citation type="journal article" date="2018" name="Nat. Plants">
        <title>Whole-genome landscape of Medicago truncatula symbiotic genes.</title>
        <authorList>
            <person name="Pecrix Y."/>
            <person name="Staton S.E."/>
            <person name="Sallet E."/>
            <person name="Lelandais-Briere C."/>
            <person name="Moreau S."/>
            <person name="Carrere S."/>
            <person name="Blein T."/>
            <person name="Jardinaud M.F."/>
            <person name="Latrasse D."/>
            <person name="Zouine M."/>
            <person name="Zahm M."/>
            <person name="Kreplak J."/>
            <person name="Mayjonade B."/>
            <person name="Satge C."/>
            <person name="Perez M."/>
            <person name="Cauet S."/>
            <person name="Marande W."/>
            <person name="Chantry-Darmon C."/>
            <person name="Lopez-Roques C."/>
            <person name="Bouchez O."/>
            <person name="Berard A."/>
            <person name="Debelle F."/>
            <person name="Munos S."/>
            <person name="Bendahmane A."/>
            <person name="Berges H."/>
            <person name="Niebel A."/>
            <person name="Buitink J."/>
            <person name="Frugier F."/>
            <person name="Benhamed M."/>
            <person name="Crespi M."/>
            <person name="Gouzy J."/>
            <person name="Gamas P."/>
        </authorList>
    </citation>
    <scope>NUCLEOTIDE SEQUENCE [LARGE SCALE GENOMIC DNA]</scope>
    <source>
        <strain evidence="14">cv. Jemalong A17</strain>
    </source>
</reference>
<proteinExistence type="inferred from homology"/>
<evidence type="ECO:0000256" key="2">
    <source>
        <dbReference type="ARBA" id="ARBA00023015"/>
    </source>
</evidence>
<feature type="domain" description="AP2/ERF" evidence="9">
    <location>
        <begin position="137"/>
        <end position="193"/>
    </location>
</feature>
<dbReference type="PANTHER" id="PTHR32467">
    <property type="entry name" value="AP2-LIKE ETHYLENE-RESPONSIVE TRANSCRIPTION FACTOR"/>
    <property type="match status" value="1"/>
</dbReference>
<dbReference type="Proteomes" id="UP000002051">
    <property type="component" value="Unassembled WGS sequence"/>
</dbReference>
<dbReference type="EMBL" id="PSQE01000001">
    <property type="protein sequence ID" value="RHN78879.1"/>
    <property type="molecule type" value="Genomic_DNA"/>
</dbReference>
<accession>A0A072VTF3</accession>
<dbReference type="STRING" id="3880.A0A072VTF3"/>
<keyword evidence="13" id="KW-1185">Reference proteome</keyword>
<evidence type="ECO:0000256" key="6">
    <source>
        <dbReference type="ARBA" id="ARBA00023242"/>
    </source>
</evidence>
<dbReference type="EMBL" id="CM001217">
    <property type="protein sequence ID" value="KEH41355.1"/>
    <property type="molecule type" value="Genomic_DNA"/>
</dbReference>
<evidence type="ECO:0000313" key="10">
    <source>
        <dbReference type="EMBL" id="KEH41355.1"/>
    </source>
</evidence>
<protein>
    <submittedName>
        <fullName evidence="10">AP2 domain transcription factor</fullName>
    </submittedName>
    <submittedName>
        <fullName evidence="11">Putative transcription factor AP2-EREBP family</fullName>
    </submittedName>
</protein>
<dbReference type="Proteomes" id="UP000265566">
    <property type="component" value="Chromosome 1"/>
</dbReference>
<feature type="compositionally biased region" description="Polar residues" evidence="8">
    <location>
        <begin position="113"/>
        <end position="122"/>
    </location>
</feature>
<dbReference type="SUPFAM" id="SSF54171">
    <property type="entry name" value="DNA-binding domain"/>
    <property type="match status" value="1"/>
</dbReference>
<keyword evidence="6" id="KW-0539">Nucleus</keyword>
<evidence type="ECO:0000313" key="11">
    <source>
        <dbReference type="EMBL" id="RHN78879.1"/>
    </source>
</evidence>
<keyword evidence="4" id="KW-0010">Activator</keyword>
<evidence type="ECO:0000313" key="12">
    <source>
        <dbReference type="EnsemblPlants" id="KEH41355"/>
    </source>
</evidence>
<keyword evidence="5" id="KW-0804">Transcription</keyword>
<dbReference type="GO" id="GO:0003677">
    <property type="term" value="F:DNA binding"/>
    <property type="evidence" value="ECO:0007669"/>
    <property type="project" value="UniProtKB-KW"/>
</dbReference>
<evidence type="ECO:0000256" key="4">
    <source>
        <dbReference type="ARBA" id="ARBA00023159"/>
    </source>
</evidence>
<organism evidence="10 13">
    <name type="scientific">Medicago truncatula</name>
    <name type="common">Barrel medic</name>
    <name type="synonym">Medicago tribuloides</name>
    <dbReference type="NCBI Taxonomy" id="3880"/>
    <lineage>
        <taxon>Eukaryota</taxon>
        <taxon>Viridiplantae</taxon>
        <taxon>Streptophyta</taxon>
        <taxon>Embryophyta</taxon>
        <taxon>Tracheophyta</taxon>
        <taxon>Spermatophyta</taxon>
        <taxon>Magnoliopsida</taxon>
        <taxon>eudicotyledons</taxon>
        <taxon>Gunneridae</taxon>
        <taxon>Pentapetalae</taxon>
        <taxon>rosids</taxon>
        <taxon>fabids</taxon>
        <taxon>Fabales</taxon>
        <taxon>Fabaceae</taxon>
        <taxon>Papilionoideae</taxon>
        <taxon>50 kb inversion clade</taxon>
        <taxon>NPAAA clade</taxon>
        <taxon>Hologalegina</taxon>
        <taxon>IRL clade</taxon>
        <taxon>Trifolieae</taxon>
        <taxon>Medicago</taxon>
    </lineage>
</organism>
<dbReference type="InterPro" id="IPR001471">
    <property type="entry name" value="AP2/ERF_dom"/>
</dbReference>
<reference evidence="10 13" key="1">
    <citation type="journal article" date="2011" name="Nature">
        <title>The Medicago genome provides insight into the evolution of rhizobial symbioses.</title>
        <authorList>
            <person name="Young N.D."/>
            <person name="Debelle F."/>
            <person name="Oldroyd G.E."/>
            <person name="Geurts R."/>
            <person name="Cannon S.B."/>
            <person name="Udvardi M.K."/>
            <person name="Benedito V.A."/>
            <person name="Mayer K.F."/>
            <person name="Gouzy J."/>
            <person name="Schoof H."/>
            <person name="Van de Peer Y."/>
            <person name="Proost S."/>
            <person name="Cook D.R."/>
            <person name="Meyers B.C."/>
            <person name="Spannagl M."/>
            <person name="Cheung F."/>
            <person name="De Mita S."/>
            <person name="Krishnakumar V."/>
            <person name="Gundlach H."/>
            <person name="Zhou S."/>
            <person name="Mudge J."/>
            <person name="Bharti A.K."/>
            <person name="Murray J.D."/>
            <person name="Naoumkina M.A."/>
            <person name="Rosen B."/>
            <person name="Silverstein K.A."/>
            <person name="Tang H."/>
            <person name="Rombauts S."/>
            <person name="Zhao P.X."/>
            <person name="Zhou P."/>
            <person name="Barbe V."/>
            <person name="Bardou P."/>
            <person name="Bechner M."/>
            <person name="Bellec A."/>
            <person name="Berger A."/>
            <person name="Berges H."/>
            <person name="Bidwell S."/>
            <person name="Bisseling T."/>
            <person name="Choisne N."/>
            <person name="Couloux A."/>
            <person name="Denny R."/>
            <person name="Deshpande S."/>
            <person name="Dai X."/>
            <person name="Doyle J.J."/>
            <person name="Dudez A.M."/>
            <person name="Farmer A.D."/>
            <person name="Fouteau S."/>
            <person name="Franken C."/>
            <person name="Gibelin C."/>
            <person name="Gish J."/>
            <person name="Goldstein S."/>
            <person name="Gonzalez A.J."/>
            <person name="Green P.J."/>
            <person name="Hallab A."/>
            <person name="Hartog M."/>
            <person name="Hua A."/>
            <person name="Humphray S.J."/>
            <person name="Jeong D.H."/>
            <person name="Jing Y."/>
            <person name="Jocker A."/>
            <person name="Kenton S.M."/>
            <person name="Kim D.J."/>
            <person name="Klee K."/>
            <person name="Lai H."/>
            <person name="Lang C."/>
            <person name="Lin S."/>
            <person name="Macmil S.L."/>
            <person name="Magdelenat G."/>
            <person name="Matthews L."/>
            <person name="McCorrison J."/>
            <person name="Monaghan E.L."/>
            <person name="Mun J.H."/>
            <person name="Najar F.Z."/>
            <person name="Nicholson C."/>
            <person name="Noirot C."/>
            <person name="O'Bleness M."/>
            <person name="Paule C.R."/>
            <person name="Poulain J."/>
            <person name="Prion F."/>
            <person name="Qin B."/>
            <person name="Qu C."/>
            <person name="Retzel E.F."/>
            <person name="Riddle C."/>
            <person name="Sallet E."/>
            <person name="Samain S."/>
            <person name="Samson N."/>
            <person name="Sanders I."/>
            <person name="Saurat O."/>
            <person name="Scarpelli C."/>
            <person name="Schiex T."/>
            <person name="Segurens B."/>
            <person name="Severin A.J."/>
            <person name="Sherrier D.J."/>
            <person name="Shi R."/>
            <person name="Sims S."/>
            <person name="Singer S.R."/>
            <person name="Sinharoy S."/>
            <person name="Sterck L."/>
            <person name="Viollet A."/>
            <person name="Wang B.B."/>
            <person name="Wang K."/>
            <person name="Wang M."/>
            <person name="Wang X."/>
            <person name="Warfsmann J."/>
            <person name="Weissenbach J."/>
            <person name="White D.D."/>
            <person name="White J.D."/>
            <person name="Wiley G.B."/>
            <person name="Wincker P."/>
            <person name="Xing Y."/>
            <person name="Yang L."/>
            <person name="Yao Z."/>
            <person name="Ying F."/>
            <person name="Zhai J."/>
            <person name="Zhou L."/>
            <person name="Zuber A."/>
            <person name="Denarie J."/>
            <person name="Dixon R.A."/>
            <person name="May G.D."/>
            <person name="Schwartz D.C."/>
            <person name="Rogers J."/>
            <person name="Quetier F."/>
            <person name="Town C.D."/>
            <person name="Roe B.A."/>
        </authorList>
    </citation>
    <scope>NUCLEOTIDE SEQUENCE [LARGE SCALE GENOMIC DNA]</scope>
    <source>
        <strain evidence="10">A17</strain>
        <strain evidence="12 13">cv. Jemalong A17</strain>
    </source>
</reference>
<dbReference type="PANTHER" id="PTHR32467:SF108">
    <property type="entry name" value="AP2 DOMAIN TRANSCRIPTION FACTOR"/>
    <property type="match status" value="1"/>
</dbReference>
<reference evidence="12" key="3">
    <citation type="submission" date="2015-04" db="UniProtKB">
        <authorList>
            <consortium name="EnsemblPlants"/>
        </authorList>
    </citation>
    <scope>IDENTIFICATION</scope>
    <source>
        <strain evidence="12">cv. Jemalong A17</strain>
    </source>
</reference>
<comment type="subcellular location">
    <subcellularLocation>
        <location evidence="1">Nucleus</location>
    </subcellularLocation>
</comment>
<reference evidence="11" key="5">
    <citation type="journal article" date="2018" name="Nat. Plants">
        <title>Whole-genome landscape of Medicago truncatula symbiotic genes.</title>
        <authorList>
            <person name="Pecrix Y."/>
            <person name="Gamas P."/>
            <person name="Carrere S."/>
        </authorList>
    </citation>
    <scope>NUCLEOTIDE SEQUENCE</scope>
    <source>
        <tissue evidence="11">Leaves</tissue>
    </source>
</reference>
<dbReference type="PROSITE" id="PS51032">
    <property type="entry name" value="AP2_ERF"/>
    <property type="match status" value="1"/>
</dbReference>
<evidence type="ECO:0000313" key="13">
    <source>
        <dbReference type="Proteomes" id="UP000002051"/>
    </source>
</evidence>
<dbReference type="OrthoDB" id="207175at2759"/>
<dbReference type="GO" id="GO:0005634">
    <property type="term" value="C:nucleus"/>
    <property type="evidence" value="ECO:0007669"/>
    <property type="project" value="UniProtKB-SubCell"/>
</dbReference>
<evidence type="ECO:0000256" key="1">
    <source>
        <dbReference type="ARBA" id="ARBA00004123"/>
    </source>
</evidence>
<comment type="similarity">
    <text evidence="7">Belongs to the AP2/ERF transcription factor family. AP2 subfamily.</text>
</comment>
<evidence type="ECO:0000256" key="7">
    <source>
        <dbReference type="ARBA" id="ARBA00037973"/>
    </source>
</evidence>
<feature type="region of interest" description="Disordered" evidence="8">
    <location>
        <begin position="30"/>
        <end position="56"/>
    </location>
</feature>
<dbReference type="InterPro" id="IPR036955">
    <property type="entry name" value="AP2/ERF_dom_sf"/>
</dbReference>
<dbReference type="InterPro" id="IPR016177">
    <property type="entry name" value="DNA-bd_dom_sf"/>
</dbReference>
<evidence type="ECO:0000256" key="3">
    <source>
        <dbReference type="ARBA" id="ARBA00023125"/>
    </source>
</evidence>
<dbReference type="GO" id="GO:0003700">
    <property type="term" value="F:DNA-binding transcription factor activity"/>
    <property type="evidence" value="ECO:0007669"/>
    <property type="project" value="InterPro"/>
</dbReference>